<sequence>MSTALSTQVKQLATTLAVGGNEKELIETLKSTAFRNQQISDSQMTALLIVANEHKLNPWTNEIYAFPQNGGIQPIIGIDGWNKLANSHPQYDGRDYEYKFSDSGELLAITCKIFRKDRSRPEVATELMVENRRQTAPWKQFPSRMLKHRATAQAIRSAFGFSGIMLEDEAQAMVDTKQNAPEVDEAGRNELIKNAEEAAKSGRESLENYWKHELTPEQKVIVGTDEMKRIAKTIAIEAEATVI</sequence>
<accession>A0ABY3X546</accession>
<reference evidence="1 2" key="1">
    <citation type="submission" date="2022-03" db="EMBL/GenBank/DDBJ databases">
        <title>Ignatzschineria rhizosphaerae HR5S32.</title>
        <authorList>
            <person name="Sun J.Q."/>
            <person name="Feng J.Y."/>
        </authorList>
    </citation>
    <scope>NUCLEOTIDE SEQUENCE [LARGE SCALE GENOMIC DNA]</scope>
    <source>
        <strain evidence="1 2">HR5S32</strain>
    </source>
</reference>
<dbReference type="NCBIfam" id="TIGR01913">
    <property type="entry name" value="bet_lambda"/>
    <property type="match status" value="1"/>
</dbReference>
<dbReference type="RefSeq" id="WP_242148659.1">
    <property type="nucleotide sequence ID" value="NZ_CP093379.1"/>
</dbReference>
<dbReference type="InterPro" id="IPR010183">
    <property type="entry name" value="Phage_lambda_Bet"/>
</dbReference>
<proteinExistence type="predicted"/>
<dbReference type="InterPro" id="IPR018330">
    <property type="entry name" value="RecT_fam"/>
</dbReference>
<gene>
    <name evidence="1" type="primary">bet</name>
    <name evidence="1" type="ORF">MMG00_12015</name>
</gene>
<organism evidence="1 2">
    <name type="scientific">Ignatzschineria rhizosphaerae</name>
    <dbReference type="NCBI Taxonomy" id="2923279"/>
    <lineage>
        <taxon>Bacteria</taxon>
        <taxon>Pseudomonadati</taxon>
        <taxon>Pseudomonadota</taxon>
        <taxon>Gammaproteobacteria</taxon>
        <taxon>Cardiobacteriales</taxon>
        <taxon>Ignatzschineriaceae</taxon>
        <taxon>Ignatzschineria</taxon>
    </lineage>
</organism>
<dbReference type="EMBL" id="CP093379">
    <property type="protein sequence ID" value="UNM95910.1"/>
    <property type="molecule type" value="Genomic_DNA"/>
</dbReference>
<protein>
    <submittedName>
        <fullName evidence="1">Phage recombination protein Bet</fullName>
    </submittedName>
</protein>
<dbReference type="Pfam" id="PF03837">
    <property type="entry name" value="RecT"/>
    <property type="match status" value="1"/>
</dbReference>
<evidence type="ECO:0000313" key="2">
    <source>
        <dbReference type="Proteomes" id="UP000829542"/>
    </source>
</evidence>
<keyword evidence="2" id="KW-1185">Reference proteome</keyword>
<evidence type="ECO:0000313" key="1">
    <source>
        <dbReference type="EMBL" id="UNM95910.1"/>
    </source>
</evidence>
<dbReference type="Proteomes" id="UP000829542">
    <property type="component" value="Chromosome"/>
</dbReference>
<name>A0ABY3X546_9GAMM</name>